<accession>A0A4R0NQ42</accession>
<gene>
    <name evidence="1" type="ORF">EZ437_03850</name>
</gene>
<dbReference type="Proteomes" id="UP000293347">
    <property type="component" value="Unassembled WGS sequence"/>
</dbReference>
<dbReference type="RefSeq" id="WP_131593422.1">
    <property type="nucleotide sequence ID" value="NZ_SJSL01000001.1"/>
</dbReference>
<sequence length="156" mass="17738">MKYSILLFLYVSLVISSCKKSNVERLNKLPDVSQVGKNTFGCVVNDRIFVPNGGFFYPSSKITISEGKFYILVQHDTEYIFLNFTATDTGITPFCARYRNTETSCEYESCVTGSLIITKLDMKNKIISGVFDFTLSKFDECPDIKVVDGQFDYKFD</sequence>
<evidence type="ECO:0008006" key="3">
    <source>
        <dbReference type="Google" id="ProtNLM"/>
    </source>
</evidence>
<dbReference type="AlphaFoldDB" id="A0A4R0NQ42"/>
<dbReference type="EMBL" id="SJSL01000001">
    <property type="protein sequence ID" value="TCD03121.1"/>
    <property type="molecule type" value="Genomic_DNA"/>
</dbReference>
<dbReference type="PROSITE" id="PS51257">
    <property type="entry name" value="PROKAR_LIPOPROTEIN"/>
    <property type="match status" value="1"/>
</dbReference>
<keyword evidence="2" id="KW-1185">Reference proteome</keyword>
<protein>
    <recommendedName>
        <fullName evidence="3">Lipoprotein</fullName>
    </recommendedName>
</protein>
<reference evidence="1 2" key="1">
    <citation type="submission" date="2019-02" db="EMBL/GenBank/DDBJ databases">
        <title>Pedobacter sp. RP-1-14 sp. nov., isolated from Arctic soil.</title>
        <authorList>
            <person name="Dahal R.H."/>
        </authorList>
    </citation>
    <scope>NUCLEOTIDE SEQUENCE [LARGE SCALE GENOMIC DNA]</scope>
    <source>
        <strain evidence="1 2">RP-1-14</strain>
    </source>
</reference>
<proteinExistence type="predicted"/>
<organism evidence="1 2">
    <name type="scientific">Pedobacter psychroterrae</name>
    <dbReference type="NCBI Taxonomy" id="2530453"/>
    <lineage>
        <taxon>Bacteria</taxon>
        <taxon>Pseudomonadati</taxon>
        <taxon>Bacteroidota</taxon>
        <taxon>Sphingobacteriia</taxon>
        <taxon>Sphingobacteriales</taxon>
        <taxon>Sphingobacteriaceae</taxon>
        <taxon>Pedobacter</taxon>
    </lineage>
</organism>
<dbReference type="OrthoDB" id="881763at2"/>
<comment type="caution">
    <text evidence="1">The sequence shown here is derived from an EMBL/GenBank/DDBJ whole genome shotgun (WGS) entry which is preliminary data.</text>
</comment>
<evidence type="ECO:0000313" key="1">
    <source>
        <dbReference type="EMBL" id="TCD03121.1"/>
    </source>
</evidence>
<evidence type="ECO:0000313" key="2">
    <source>
        <dbReference type="Proteomes" id="UP000293347"/>
    </source>
</evidence>
<name>A0A4R0NQ42_9SPHI</name>